<protein>
    <submittedName>
        <fullName evidence="1">Uncharacterized protein</fullName>
    </submittedName>
</protein>
<organism evidence="1 2">
    <name type="scientific">Caenorhabditis briggsae</name>
    <dbReference type="NCBI Taxonomy" id="6238"/>
    <lineage>
        <taxon>Eukaryota</taxon>
        <taxon>Metazoa</taxon>
        <taxon>Ecdysozoa</taxon>
        <taxon>Nematoda</taxon>
        <taxon>Chromadorea</taxon>
        <taxon>Rhabditida</taxon>
        <taxon>Rhabditina</taxon>
        <taxon>Rhabditomorpha</taxon>
        <taxon>Rhabditoidea</taxon>
        <taxon>Rhabditidae</taxon>
        <taxon>Peloderinae</taxon>
        <taxon>Caenorhabditis</taxon>
    </lineage>
</organism>
<dbReference type="Proteomes" id="UP000829354">
    <property type="component" value="Chromosome I"/>
</dbReference>
<evidence type="ECO:0000313" key="2">
    <source>
        <dbReference type="Proteomes" id="UP000829354"/>
    </source>
</evidence>
<dbReference type="EMBL" id="CP092620">
    <property type="protein sequence ID" value="UMM14521.1"/>
    <property type="molecule type" value="Genomic_DNA"/>
</dbReference>
<evidence type="ECO:0000313" key="1">
    <source>
        <dbReference type="EMBL" id="UMM14521.1"/>
    </source>
</evidence>
<name>A0AAE9E768_CAEBR</name>
<accession>A0AAE9E768</accession>
<gene>
    <name evidence="1" type="ORF">L5515_002294</name>
</gene>
<reference evidence="1 2" key="1">
    <citation type="submission" date="2022-04" db="EMBL/GenBank/DDBJ databases">
        <title>Chromosome-level reference genomes for two strains of Caenorhabditis briggsae: an improved platform for comparative genomics.</title>
        <authorList>
            <person name="Stevens L."/>
            <person name="Andersen E."/>
        </authorList>
    </citation>
    <scope>NUCLEOTIDE SEQUENCE [LARGE SCALE GENOMIC DNA]</scope>
    <source>
        <strain evidence="1">VX34</strain>
        <tissue evidence="1">Whole-organism</tissue>
    </source>
</reference>
<proteinExistence type="predicted"/>
<keyword evidence="2" id="KW-1185">Reference proteome</keyword>
<dbReference type="AlphaFoldDB" id="A0AAE9E768"/>
<sequence length="65" mass="7583">MTMNSTPQPTDDFQNIRANLGSIQLAIKEMSLTKEELEKLQIEKEIELIIPFFCIPPRHHISKQF</sequence>